<comment type="caution">
    <text evidence="1">The sequence shown here is derived from an EMBL/GenBank/DDBJ whole genome shotgun (WGS) entry which is preliminary data.</text>
</comment>
<evidence type="ECO:0000313" key="1">
    <source>
        <dbReference type="EMBL" id="GEB35117.1"/>
    </source>
</evidence>
<dbReference type="Proteomes" id="UP000316882">
    <property type="component" value="Unassembled WGS sequence"/>
</dbReference>
<evidence type="ECO:0000313" key="2">
    <source>
        <dbReference type="Proteomes" id="UP000316882"/>
    </source>
</evidence>
<accession>A0A4Y3PPD7</accession>
<dbReference type="RefSeq" id="WP_122963803.1">
    <property type="nucleotide sequence ID" value="NZ_BJMH01000033.1"/>
</dbReference>
<organism evidence="1 2">
    <name type="scientific">Brevibacillus parabrevis</name>
    <dbReference type="NCBI Taxonomy" id="54914"/>
    <lineage>
        <taxon>Bacteria</taxon>
        <taxon>Bacillati</taxon>
        <taxon>Bacillota</taxon>
        <taxon>Bacilli</taxon>
        <taxon>Bacillales</taxon>
        <taxon>Paenibacillaceae</taxon>
        <taxon>Brevibacillus</taxon>
    </lineage>
</organism>
<dbReference type="InterPro" id="IPR014942">
    <property type="entry name" value="AbiEii"/>
</dbReference>
<reference evidence="1 2" key="1">
    <citation type="submission" date="2019-06" db="EMBL/GenBank/DDBJ databases">
        <title>Whole genome shotgun sequence of Brevibacillus parabrevis NBRC 12334.</title>
        <authorList>
            <person name="Hosoyama A."/>
            <person name="Uohara A."/>
            <person name="Ohji S."/>
            <person name="Ichikawa N."/>
        </authorList>
    </citation>
    <scope>NUCLEOTIDE SEQUENCE [LARGE SCALE GENOMIC DNA]</scope>
    <source>
        <strain evidence="1 2">NBRC 12334</strain>
    </source>
</reference>
<proteinExistence type="predicted"/>
<protein>
    <submittedName>
        <fullName evidence="1">Uncharacterized protein</fullName>
    </submittedName>
</protein>
<gene>
    <name evidence="1" type="ORF">BPA01_46970</name>
</gene>
<keyword evidence="2" id="KW-1185">Reference proteome</keyword>
<dbReference type="AlphaFoldDB" id="A0A4Y3PPD7"/>
<dbReference type="EMBL" id="BJMH01000033">
    <property type="protein sequence ID" value="GEB35117.1"/>
    <property type="molecule type" value="Genomic_DNA"/>
</dbReference>
<name>A0A4Y3PPD7_BREPA</name>
<sequence>MNGNEKLHLNLSSLDEDTRELVVLEALLKRMALVNMPFVLKGSLLTRQYLANPDMRDVDDIDFLYAGKIRDAEHAHETFTSALIRATEMDLQDGIVFRSFRENAFWRRIDYAMADDFPTVNTDIAYYFAGEKREANRYHELYLDISFHLDMQLAPVSLEYRPVLGDSFCVPYTVPLSIQVAWKLHQTIVRPRFKDLYDLNYLLAHPAYDEQALAETLQALVDECRLEPSIAKHDMQKVLVHDLADLYPLLINDYELRKYAGGNNQKLFYMEFAQELRKTMNLAGINKAAFANLPSPSTPT</sequence>
<dbReference type="Pfam" id="PF08843">
    <property type="entry name" value="AbiEii"/>
    <property type="match status" value="1"/>
</dbReference>